<gene>
    <name evidence="4" type="ORF">M9Y10_037018</name>
</gene>
<protein>
    <recommendedName>
        <fullName evidence="6">Auto-transporter adhesin head GIN domain-containing protein</fullName>
    </recommendedName>
</protein>
<dbReference type="Pfam" id="PF14262">
    <property type="entry name" value="Cthe_2159"/>
    <property type="match status" value="1"/>
</dbReference>
<feature type="chain" id="PRO_5047207560" description="Auto-transporter adhesin head GIN domain-containing protein" evidence="3">
    <location>
        <begin position="17"/>
        <end position="659"/>
    </location>
</feature>
<keyword evidence="2" id="KW-1133">Transmembrane helix</keyword>
<sequence>MILFTICLLFINNVSSVIKKKETSDITSITTDLKNAIKTISNNLQDEQRKTSTDTYNGENLEKIESSGSYHYTGEITTIVTIQKDSGTVHLYLENAKFSNPGVKIIDSKKGVNLIITLIGENMISNQDETSSNAISTSQDLTINGPGSLNIVSSKSGIKCDGVFYGFGGTLSIRAQNHGISAESLYLDGIHINVEETNGGKDGLHAEIDYDGVSEVPSFDFLRGFVYFQSGTIKIEKSTGDGIQADSFVYITGGNLNIKTVATWETFQATENRMKGCFRKTGDTYMKVPSDEVRRGSTYYILSNSCKGIKVGEIDYFMKDDADETEQIVESSFYTTLIEGGTIEIDSPDDSIHTNSGSTLIYGGKIKVSTLDDAINADLNLVVNDGEINVLTCFEGLEAQNVQIMGGNIKIAADDDGINAAGGRDSRIVFSGGTTYVYAKGDGIDSNGDLIFNGGEVYVLQTSDWNGALDSDGDILVNGGLLVAAGSSGMPELPSTSSMQNVIVRKIDSTSDDISLMSSSDKKELLSFPISSIFGVKVSYSLVTLSSNLIEKCTSYDIVTGSKENLVITSGSSNVTSNVRSGWGGGGNYDNSNENCPESAENNKSQDSKDNGKKLSTGAIIGIVVGCVVVVALVVALLVYFLVIKKKAKIHSSNEDGSQ</sequence>
<organism evidence="4 5">
    <name type="scientific">Tritrichomonas musculus</name>
    <dbReference type="NCBI Taxonomy" id="1915356"/>
    <lineage>
        <taxon>Eukaryota</taxon>
        <taxon>Metamonada</taxon>
        <taxon>Parabasalia</taxon>
        <taxon>Tritrichomonadida</taxon>
        <taxon>Tritrichomonadidae</taxon>
        <taxon>Tritrichomonas</taxon>
    </lineage>
</organism>
<evidence type="ECO:0000256" key="2">
    <source>
        <dbReference type="SAM" id="Phobius"/>
    </source>
</evidence>
<evidence type="ECO:0000256" key="1">
    <source>
        <dbReference type="SAM" id="MobiDB-lite"/>
    </source>
</evidence>
<keyword evidence="3" id="KW-0732">Signal</keyword>
<comment type="caution">
    <text evidence="4">The sequence shown here is derived from an EMBL/GenBank/DDBJ whole genome shotgun (WGS) entry which is preliminary data.</text>
</comment>
<accession>A0ABR2GTU7</accession>
<dbReference type="EMBL" id="JAPFFF010000062">
    <property type="protein sequence ID" value="KAK8836982.1"/>
    <property type="molecule type" value="Genomic_DNA"/>
</dbReference>
<dbReference type="Proteomes" id="UP001470230">
    <property type="component" value="Unassembled WGS sequence"/>
</dbReference>
<feature type="transmembrane region" description="Helical" evidence="2">
    <location>
        <begin position="619"/>
        <end position="643"/>
    </location>
</feature>
<keyword evidence="2" id="KW-0812">Transmembrane</keyword>
<dbReference type="InterPro" id="IPR025584">
    <property type="entry name" value="Cthe_2159"/>
</dbReference>
<keyword evidence="5" id="KW-1185">Reference proteome</keyword>
<feature type="compositionally biased region" description="Polar residues" evidence="1">
    <location>
        <begin position="589"/>
        <end position="603"/>
    </location>
</feature>
<keyword evidence="2" id="KW-0472">Membrane</keyword>
<reference evidence="4 5" key="1">
    <citation type="submission" date="2024-04" db="EMBL/GenBank/DDBJ databases">
        <title>Tritrichomonas musculus Genome.</title>
        <authorList>
            <person name="Alves-Ferreira E."/>
            <person name="Grigg M."/>
            <person name="Lorenzi H."/>
            <person name="Galac M."/>
        </authorList>
    </citation>
    <scope>NUCLEOTIDE SEQUENCE [LARGE SCALE GENOMIC DNA]</scope>
    <source>
        <strain evidence="4 5">EAF2021</strain>
    </source>
</reference>
<evidence type="ECO:0008006" key="6">
    <source>
        <dbReference type="Google" id="ProtNLM"/>
    </source>
</evidence>
<name>A0ABR2GTU7_9EUKA</name>
<evidence type="ECO:0000313" key="5">
    <source>
        <dbReference type="Proteomes" id="UP001470230"/>
    </source>
</evidence>
<feature type="signal peptide" evidence="3">
    <location>
        <begin position="1"/>
        <end position="16"/>
    </location>
</feature>
<evidence type="ECO:0000256" key="3">
    <source>
        <dbReference type="SAM" id="SignalP"/>
    </source>
</evidence>
<evidence type="ECO:0000313" key="4">
    <source>
        <dbReference type="EMBL" id="KAK8836982.1"/>
    </source>
</evidence>
<feature type="region of interest" description="Disordered" evidence="1">
    <location>
        <begin position="579"/>
        <end position="611"/>
    </location>
</feature>
<proteinExistence type="predicted"/>